<proteinExistence type="predicted"/>
<dbReference type="AlphaFoldDB" id="A0A9D4M6S3"/>
<organism evidence="1 2">
    <name type="scientific">Dreissena polymorpha</name>
    <name type="common">Zebra mussel</name>
    <name type="synonym">Mytilus polymorpha</name>
    <dbReference type="NCBI Taxonomy" id="45954"/>
    <lineage>
        <taxon>Eukaryota</taxon>
        <taxon>Metazoa</taxon>
        <taxon>Spiralia</taxon>
        <taxon>Lophotrochozoa</taxon>
        <taxon>Mollusca</taxon>
        <taxon>Bivalvia</taxon>
        <taxon>Autobranchia</taxon>
        <taxon>Heteroconchia</taxon>
        <taxon>Euheterodonta</taxon>
        <taxon>Imparidentia</taxon>
        <taxon>Neoheterodontei</taxon>
        <taxon>Myida</taxon>
        <taxon>Dreissenoidea</taxon>
        <taxon>Dreissenidae</taxon>
        <taxon>Dreissena</taxon>
    </lineage>
</organism>
<dbReference type="EMBL" id="JAIWYP010000002">
    <property type="protein sequence ID" value="KAH3871942.1"/>
    <property type="molecule type" value="Genomic_DNA"/>
</dbReference>
<name>A0A9D4M6S3_DREPO</name>
<keyword evidence="2" id="KW-1185">Reference proteome</keyword>
<reference evidence="1" key="1">
    <citation type="journal article" date="2019" name="bioRxiv">
        <title>The Genome of the Zebra Mussel, Dreissena polymorpha: A Resource for Invasive Species Research.</title>
        <authorList>
            <person name="McCartney M.A."/>
            <person name="Auch B."/>
            <person name="Kono T."/>
            <person name="Mallez S."/>
            <person name="Zhang Y."/>
            <person name="Obille A."/>
            <person name="Becker A."/>
            <person name="Abrahante J.E."/>
            <person name="Garbe J."/>
            <person name="Badalamenti J.P."/>
            <person name="Herman A."/>
            <person name="Mangelson H."/>
            <person name="Liachko I."/>
            <person name="Sullivan S."/>
            <person name="Sone E.D."/>
            <person name="Koren S."/>
            <person name="Silverstein K.A.T."/>
            <person name="Beckman K.B."/>
            <person name="Gohl D.M."/>
        </authorList>
    </citation>
    <scope>NUCLEOTIDE SEQUENCE</scope>
    <source>
        <strain evidence="1">Duluth1</strain>
        <tissue evidence="1">Whole animal</tissue>
    </source>
</reference>
<accession>A0A9D4M6S3</accession>
<evidence type="ECO:0000313" key="2">
    <source>
        <dbReference type="Proteomes" id="UP000828390"/>
    </source>
</evidence>
<reference evidence="1" key="2">
    <citation type="submission" date="2020-11" db="EMBL/GenBank/DDBJ databases">
        <authorList>
            <person name="McCartney M.A."/>
            <person name="Auch B."/>
            <person name="Kono T."/>
            <person name="Mallez S."/>
            <person name="Becker A."/>
            <person name="Gohl D.M."/>
            <person name="Silverstein K.A.T."/>
            <person name="Koren S."/>
            <person name="Bechman K.B."/>
            <person name="Herman A."/>
            <person name="Abrahante J.E."/>
            <person name="Garbe J."/>
        </authorList>
    </citation>
    <scope>NUCLEOTIDE SEQUENCE</scope>
    <source>
        <strain evidence="1">Duluth1</strain>
        <tissue evidence="1">Whole animal</tissue>
    </source>
</reference>
<dbReference type="Proteomes" id="UP000828390">
    <property type="component" value="Unassembled WGS sequence"/>
</dbReference>
<evidence type="ECO:0000313" key="1">
    <source>
        <dbReference type="EMBL" id="KAH3871942.1"/>
    </source>
</evidence>
<sequence>MRFANRAVRNTECWTLVGMMMDTALASWAEERCVQPSVLFQWCPFLRKDHLFAQEAAHLLQICSGYTVEVFFVA</sequence>
<gene>
    <name evidence="1" type="ORF">DPMN_035157</name>
</gene>
<comment type="caution">
    <text evidence="1">The sequence shown here is derived from an EMBL/GenBank/DDBJ whole genome shotgun (WGS) entry which is preliminary data.</text>
</comment>
<protein>
    <submittedName>
        <fullName evidence="1">Uncharacterized protein</fullName>
    </submittedName>
</protein>